<feature type="region of interest" description="Disordered" evidence="1">
    <location>
        <begin position="22"/>
        <end position="80"/>
    </location>
</feature>
<gene>
    <name evidence="2" type="ORF">Sjap_018108</name>
</gene>
<feature type="compositionally biased region" description="Basic and acidic residues" evidence="1">
    <location>
        <begin position="23"/>
        <end position="54"/>
    </location>
</feature>
<dbReference type="Proteomes" id="UP001417504">
    <property type="component" value="Unassembled WGS sequence"/>
</dbReference>
<sequence>MRASTLQHRYERWWLPIRRRRKEGGCESERDREVRDDESGEGGRDRESVRESPPVRDPATGCRWLTETNQGGERDSGERE</sequence>
<organism evidence="2 3">
    <name type="scientific">Stephania japonica</name>
    <dbReference type="NCBI Taxonomy" id="461633"/>
    <lineage>
        <taxon>Eukaryota</taxon>
        <taxon>Viridiplantae</taxon>
        <taxon>Streptophyta</taxon>
        <taxon>Embryophyta</taxon>
        <taxon>Tracheophyta</taxon>
        <taxon>Spermatophyta</taxon>
        <taxon>Magnoliopsida</taxon>
        <taxon>Ranunculales</taxon>
        <taxon>Menispermaceae</taxon>
        <taxon>Menispermoideae</taxon>
        <taxon>Cissampelideae</taxon>
        <taxon>Stephania</taxon>
    </lineage>
</organism>
<dbReference type="EMBL" id="JBBNAE010000007">
    <property type="protein sequence ID" value="KAK9110048.1"/>
    <property type="molecule type" value="Genomic_DNA"/>
</dbReference>
<evidence type="ECO:0000256" key="1">
    <source>
        <dbReference type="SAM" id="MobiDB-lite"/>
    </source>
</evidence>
<accession>A0AAP0NK72</accession>
<dbReference type="AlphaFoldDB" id="A0AAP0NK72"/>
<keyword evidence="3" id="KW-1185">Reference proteome</keyword>
<name>A0AAP0NK72_9MAGN</name>
<comment type="caution">
    <text evidence="2">The sequence shown here is derived from an EMBL/GenBank/DDBJ whole genome shotgun (WGS) entry which is preliminary data.</text>
</comment>
<evidence type="ECO:0000313" key="2">
    <source>
        <dbReference type="EMBL" id="KAK9110048.1"/>
    </source>
</evidence>
<proteinExistence type="predicted"/>
<protein>
    <submittedName>
        <fullName evidence="2">Uncharacterized protein</fullName>
    </submittedName>
</protein>
<evidence type="ECO:0000313" key="3">
    <source>
        <dbReference type="Proteomes" id="UP001417504"/>
    </source>
</evidence>
<reference evidence="2 3" key="1">
    <citation type="submission" date="2024-01" db="EMBL/GenBank/DDBJ databases">
        <title>Genome assemblies of Stephania.</title>
        <authorList>
            <person name="Yang L."/>
        </authorList>
    </citation>
    <scope>NUCLEOTIDE SEQUENCE [LARGE SCALE GENOMIC DNA]</scope>
    <source>
        <strain evidence="2">QJT</strain>
        <tissue evidence="2">Leaf</tissue>
    </source>
</reference>